<dbReference type="InterPro" id="IPR027469">
    <property type="entry name" value="Cation_efflux_TMD_sf"/>
</dbReference>
<feature type="transmembrane region" description="Helical" evidence="9">
    <location>
        <begin position="164"/>
        <end position="187"/>
    </location>
</feature>
<dbReference type="EMBL" id="JAAIUV010000001">
    <property type="protein sequence ID" value="NEX77450.1"/>
    <property type="molecule type" value="Genomic_DNA"/>
</dbReference>
<dbReference type="NCBIfam" id="TIGR01297">
    <property type="entry name" value="CDF"/>
    <property type="match status" value="1"/>
</dbReference>
<evidence type="ECO:0000256" key="3">
    <source>
        <dbReference type="ARBA" id="ARBA00022448"/>
    </source>
</evidence>
<dbReference type="PANTHER" id="PTHR11562">
    <property type="entry name" value="CATION EFFLUX PROTEIN/ ZINC TRANSPORTER"/>
    <property type="match status" value="1"/>
</dbReference>
<dbReference type="GO" id="GO:0005385">
    <property type="term" value="F:zinc ion transmembrane transporter activity"/>
    <property type="evidence" value="ECO:0007669"/>
    <property type="project" value="TreeGrafter"/>
</dbReference>
<accession>A0A6B3TMI5</accession>
<evidence type="ECO:0000256" key="4">
    <source>
        <dbReference type="ARBA" id="ARBA00022692"/>
    </source>
</evidence>
<keyword evidence="5 9" id="KW-1133">Transmembrane helix</keyword>
<keyword evidence="3" id="KW-0813">Transport</keyword>
<comment type="similarity">
    <text evidence="2">Belongs to the cation diffusion facilitator (CDF) transporter (TC 2.A.4) family. SLC30A subfamily.</text>
</comment>
<feature type="region of interest" description="Disordered" evidence="8">
    <location>
        <begin position="1"/>
        <end position="23"/>
    </location>
</feature>
<dbReference type="Gene3D" id="1.20.1510.10">
    <property type="entry name" value="Cation efflux protein transmembrane domain"/>
    <property type="match status" value="1"/>
</dbReference>
<feature type="transmembrane region" description="Helical" evidence="9">
    <location>
        <begin position="128"/>
        <end position="152"/>
    </location>
</feature>
<dbReference type="Proteomes" id="UP000481621">
    <property type="component" value="Unassembled WGS sequence"/>
</dbReference>
<evidence type="ECO:0000256" key="1">
    <source>
        <dbReference type="ARBA" id="ARBA00004141"/>
    </source>
</evidence>
<evidence type="ECO:0000259" key="10">
    <source>
        <dbReference type="Pfam" id="PF01545"/>
    </source>
</evidence>
<evidence type="ECO:0000259" key="11">
    <source>
        <dbReference type="Pfam" id="PF16916"/>
    </source>
</evidence>
<evidence type="ECO:0000256" key="9">
    <source>
        <dbReference type="SAM" id="Phobius"/>
    </source>
</evidence>
<dbReference type="Pfam" id="PF01545">
    <property type="entry name" value="Cation_efflux"/>
    <property type="match status" value="1"/>
</dbReference>
<evidence type="ECO:0000313" key="12">
    <source>
        <dbReference type="EMBL" id="NEX77450.1"/>
    </source>
</evidence>
<protein>
    <submittedName>
        <fullName evidence="12">Cation transporter</fullName>
    </submittedName>
</protein>
<dbReference type="InterPro" id="IPR058533">
    <property type="entry name" value="Cation_efflux_TM"/>
</dbReference>
<evidence type="ECO:0000313" key="13">
    <source>
        <dbReference type="Proteomes" id="UP000481621"/>
    </source>
</evidence>
<evidence type="ECO:0000256" key="2">
    <source>
        <dbReference type="ARBA" id="ARBA00008873"/>
    </source>
</evidence>
<keyword evidence="7 9" id="KW-0472">Membrane</keyword>
<feature type="transmembrane region" description="Helical" evidence="9">
    <location>
        <begin position="97"/>
        <end position="116"/>
    </location>
</feature>
<feature type="transmembrane region" description="Helical" evidence="9">
    <location>
        <begin position="193"/>
        <end position="213"/>
    </location>
</feature>
<comment type="subcellular location">
    <subcellularLocation>
        <location evidence="1">Membrane</location>
        <topology evidence="1">Multi-pass membrane protein</topology>
    </subcellularLocation>
</comment>
<dbReference type="RefSeq" id="WP_163250014.1">
    <property type="nucleotide sequence ID" value="NZ_JAAIUV010000001.1"/>
</dbReference>
<comment type="caution">
    <text evidence="12">The sequence shown here is derived from an EMBL/GenBank/DDBJ whole genome shotgun (WGS) entry which is preliminary data.</text>
</comment>
<feature type="transmembrane region" description="Helical" evidence="9">
    <location>
        <begin position="56"/>
        <end position="77"/>
    </location>
</feature>
<keyword evidence="4 9" id="KW-0812">Transmembrane</keyword>
<feature type="domain" description="Cation efflux protein transmembrane" evidence="10">
    <location>
        <begin position="31"/>
        <end position="222"/>
    </location>
</feature>
<sequence length="313" mass="34335">MGHHHHHGHSHGHHHGHSHGHAHTSNKKALLSSFILIASFMVVEVIGGLLTNSLALLSDAGHMLSDAAALGLSFFAIKLGEKQVSQEKTYGYKRFEIIAAALNGLTLILISIYILYEAIVRFFHPPEIQSMGMLMISVTGLLVNIVAAWILMSGDKDENLNVRSAFLHVLGDMLGSFGAIIASLFIMFFDWGIADPIASIIVAVLILISGYRVTKDSFHVLMEGAPTQIDMNQVKAALGRIPFVKEVHDLHIWTITSGYPVLSCHITIADEAQHDEILAQSQKILHDEFHIEHSTIQVEKETRGCPSPHGTCN</sequence>
<evidence type="ECO:0000256" key="5">
    <source>
        <dbReference type="ARBA" id="ARBA00022989"/>
    </source>
</evidence>
<keyword evidence="13" id="KW-1185">Reference proteome</keyword>
<evidence type="ECO:0000256" key="8">
    <source>
        <dbReference type="SAM" id="MobiDB-lite"/>
    </source>
</evidence>
<name>A0A6B3TMI5_9BACI</name>
<gene>
    <name evidence="12" type="ORF">G4Z05_00855</name>
</gene>
<feature type="transmembrane region" description="Helical" evidence="9">
    <location>
        <begin position="29"/>
        <end position="50"/>
    </location>
</feature>
<evidence type="ECO:0000256" key="7">
    <source>
        <dbReference type="ARBA" id="ARBA00023136"/>
    </source>
</evidence>
<dbReference type="SUPFAM" id="SSF160240">
    <property type="entry name" value="Cation efflux protein cytoplasmic domain-like"/>
    <property type="match status" value="1"/>
</dbReference>
<dbReference type="InterPro" id="IPR027470">
    <property type="entry name" value="Cation_efflux_CTD"/>
</dbReference>
<dbReference type="InterPro" id="IPR036837">
    <property type="entry name" value="Cation_efflux_CTD_sf"/>
</dbReference>
<dbReference type="PANTHER" id="PTHR11562:SF17">
    <property type="entry name" value="RE54080P-RELATED"/>
    <property type="match status" value="1"/>
</dbReference>
<dbReference type="InterPro" id="IPR002524">
    <property type="entry name" value="Cation_efflux"/>
</dbReference>
<proteinExistence type="inferred from homology"/>
<dbReference type="SUPFAM" id="SSF161111">
    <property type="entry name" value="Cation efflux protein transmembrane domain-like"/>
    <property type="match status" value="1"/>
</dbReference>
<dbReference type="InterPro" id="IPR050681">
    <property type="entry name" value="CDF/SLC30A"/>
</dbReference>
<feature type="domain" description="Cation efflux protein cytoplasmic" evidence="11">
    <location>
        <begin position="227"/>
        <end position="300"/>
    </location>
</feature>
<reference evidence="12" key="1">
    <citation type="submission" date="2020-02" db="EMBL/GenBank/DDBJ databases">
        <title>Bacillus sedimentmangrovi sp. nov., isolated from sediment of the mangrove ecosystem.</title>
        <authorList>
            <person name="Liu G."/>
        </authorList>
    </citation>
    <scope>NUCLEOTIDE SEQUENCE [LARGE SCALE GENOMIC DNA]</scope>
    <source>
        <strain evidence="12">SgZ-7</strain>
    </source>
</reference>
<evidence type="ECO:0000256" key="6">
    <source>
        <dbReference type="ARBA" id="ARBA00023065"/>
    </source>
</evidence>
<keyword evidence="6" id="KW-0406">Ion transport</keyword>
<dbReference type="Pfam" id="PF16916">
    <property type="entry name" value="ZT_dimer"/>
    <property type="match status" value="1"/>
</dbReference>
<dbReference type="AlphaFoldDB" id="A0A6B3TMI5"/>
<organism evidence="12 13">
    <name type="scientific">Neobacillus thermocopriae</name>
    <dbReference type="NCBI Taxonomy" id="1215031"/>
    <lineage>
        <taxon>Bacteria</taxon>
        <taxon>Bacillati</taxon>
        <taxon>Bacillota</taxon>
        <taxon>Bacilli</taxon>
        <taxon>Bacillales</taxon>
        <taxon>Bacillaceae</taxon>
        <taxon>Neobacillus</taxon>
    </lineage>
</organism>
<dbReference type="GO" id="GO:0005886">
    <property type="term" value="C:plasma membrane"/>
    <property type="evidence" value="ECO:0007669"/>
    <property type="project" value="TreeGrafter"/>
</dbReference>